<dbReference type="GO" id="GO:0016887">
    <property type="term" value="F:ATP hydrolysis activity"/>
    <property type="evidence" value="ECO:0007669"/>
    <property type="project" value="InterPro"/>
</dbReference>
<keyword evidence="2" id="KW-0813">Transport</keyword>
<dbReference type="InterPro" id="IPR027417">
    <property type="entry name" value="P-loop_NTPase"/>
</dbReference>
<dbReference type="Pfam" id="PF00005">
    <property type="entry name" value="ABC_tran"/>
    <property type="match status" value="1"/>
</dbReference>
<dbReference type="RefSeq" id="WP_107575544.1">
    <property type="nucleotide sequence ID" value="NZ_PZPL01000001.1"/>
</dbReference>
<evidence type="ECO:0000259" key="6">
    <source>
        <dbReference type="PROSITE" id="PS50893"/>
    </source>
</evidence>
<proteinExistence type="inferred from homology"/>
<accession>A0A2T4UXY7</accession>
<dbReference type="InterPro" id="IPR003593">
    <property type="entry name" value="AAA+_ATPase"/>
</dbReference>
<sequence length="342" mass="35572">MHADQHDFDQDGFARYDDGPESVPRGFRAGSGIGGIVAEGVSRSFGSVHAVRNATFEARPGEVTALVGPNGAGKTTLMLLLATLLRPDAGRLLVAGHDPVAEPAAVRASLGWMPDVLGSWAALTSRATLRTTGMLYGLPRADAEARADELLGLVDLVELADRPTRVLSRGQKQRLSLARALVHDPAVLVLDEPASGLDPGARIALRDLVLRLAGEGRTVLVSGHVLAELDEMADAAVFLDSGTTATQEAVSHAAGSLRTWRIEAVSIGGRELAGLVARVTGATAREDRDAVLVPVADDAAAAALLAALVGAGVAVSRFAPAVGELEHTFADLRRSSTEESTR</sequence>
<dbReference type="Gene3D" id="3.40.50.300">
    <property type="entry name" value="P-loop containing nucleotide triphosphate hydrolases"/>
    <property type="match status" value="1"/>
</dbReference>
<dbReference type="GO" id="GO:0005524">
    <property type="term" value="F:ATP binding"/>
    <property type="evidence" value="ECO:0007669"/>
    <property type="project" value="UniProtKB-KW"/>
</dbReference>
<feature type="region of interest" description="Disordered" evidence="5">
    <location>
        <begin position="1"/>
        <end position="21"/>
    </location>
</feature>
<dbReference type="SMART" id="SM00382">
    <property type="entry name" value="AAA"/>
    <property type="match status" value="1"/>
</dbReference>
<feature type="compositionally biased region" description="Basic and acidic residues" evidence="5">
    <location>
        <begin position="1"/>
        <end position="18"/>
    </location>
</feature>
<dbReference type="SUPFAM" id="SSF52540">
    <property type="entry name" value="P-loop containing nucleoside triphosphate hydrolases"/>
    <property type="match status" value="1"/>
</dbReference>
<keyword evidence="4 7" id="KW-0067">ATP-binding</keyword>
<comment type="caution">
    <text evidence="7">The sequence shown here is derived from an EMBL/GenBank/DDBJ whole genome shotgun (WGS) entry which is preliminary data.</text>
</comment>
<dbReference type="EMBL" id="PZPL01000001">
    <property type="protein sequence ID" value="PTL74379.1"/>
    <property type="molecule type" value="Genomic_DNA"/>
</dbReference>
<evidence type="ECO:0000256" key="5">
    <source>
        <dbReference type="SAM" id="MobiDB-lite"/>
    </source>
</evidence>
<reference evidence="7 8" key="1">
    <citation type="submission" date="2018-03" db="EMBL/GenBank/DDBJ databases">
        <title>Bacteriophage NCPPB3778 and a type I-E CRISPR drive the evolution of the US Biological Select Agent, Rathayibacter toxicus.</title>
        <authorList>
            <person name="Davis E.W.II."/>
            <person name="Tabima J.F."/>
            <person name="Weisberg A.J."/>
            <person name="Dantas Lopes L."/>
            <person name="Wiseman M.S."/>
            <person name="Wiseman M.S."/>
            <person name="Pupko T."/>
            <person name="Belcher M.S."/>
            <person name="Sechler A.J."/>
            <person name="Tancos M.A."/>
            <person name="Schroeder B.K."/>
            <person name="Murray T.D."/>
            <person name="Luster D.G."/>
            <person name="Schneider W.L."/>
            <person name="Rogers E."/>
            <person name="Andreote F.D."/>
            <person name="Grunwald N.J."/>
            <person name="Putnam M.L."/>
            <person name="Chang J.H."/>
        </authorList>
    </citation>
    <scope>NUCLEOTIDE SEQUENCE [LARGE SCALE GENOMIC DNA]</scope>
    <source>
        <strain evidence="7 8">DSM 15933</strain>
    </source>
</reference>
<evidence type="ECO:0000256" key="4">
    <source>
        <dbReference type="ARBA" id="ARBA00022840"/>
    </source>
</evidence>
<evidence type="ECO:0000256" key="2">
    <source>
        <dbReference type="ARBA" id="ARBA00022448"/>
    </source>
</evidence>
<name>A0A2T4UXY7_9MICO</name>
<protein>
    <submittedName>
        <fullName evidence="7">Multidrug ABC transporter ATP-binding protein</fullName>
    </submittedName>
</protein>
<dbReference type="AlphaFoldDB" id="A0A2T4UXY7"/>
<evidence type="ECO:0000313" key="8">
    <source>
        <dbReference type="Proteomes" id="UP000241085"/>
    </source>
</evidence>
<dbReference type="PROSITE" id="PS50893">
    <property type="entry name" value="ABC_TRANSPORTER_2"/>
    <property type="match status" value="1"/>
</dbReference>
<feature type="domain" description="ABC transporter" evidence="6">
    <location>
        <begin position="36"/>
        <end position="266"/>
    </location>
</feature>
<dbReference type="PANTHER" id="PTHR43335:SF3">
    <property type="entry name" value="ABC TRANSPORTER"/>
    <property type="match status" value="1"/>
</dbReference>
<organism evidence="7 8">
    <name type="scientific">Rathayibacter caricis DSM 15933</name>
    <dbReference type="NCBI Taxonomy" id="1328867"/>
    <lineage>
        <taxon>Bacteria</taxon>
        <taxon>Bacillati</taxon>
        <taxon>Actinomycetota</taxon>
        <taxon>Actinomycetes</taxon>
        <taxon>Micrococcales</taxon>
        <taxon>Microbacteriaceae</taxon>
        <taxon>Rathayibacter</taxon>
    </lineage>
</organism>
<evidence type="ECO:0000256" key="1">
    <source>
        <dbReference type="ARBA" id="ARBA00005417"/>
    </source>
</evidence>
<dbReference type="InterPro" id="IPR003439">
    <property type="entry name" value="ABC_transporter-like_ATP-bd"/>
</dbReference>
<gene>
    <name evidence="7" type="ORF">C1I63_17140</name>
</gene>
<keyword evidence="3" id="KW-0547">Nucleotide-binding</keyword>
<dbReference type="Proteomes" id="UP000241085">
    <property type="component" value="Unassembled WGS sequence"/>
</dbReference>
<evidence type="ECO:0000313" key="7">
    <source>
        <dbReference type="EMBL" id="PTL74379.1"/>
    </source>
</evidence>
<comment type="similarity">
    <text evidence="1">Belongs to the ABC transporter superfamily.</text>
</comment>
<keyword evidence="8" id="KW-1185">Reference proteome</keyword>
<evidence type="ECO:0000256" key="3">
    <source>
        <dbReference type="ARBA" id="ARBA00022741"/>
    </source>
</evidence>
<dbReference type="PANTHER" id="PTHR43335">
    <property type="entry name" value="ABC TRANSPORTER, ATP-BINDING PROTEIN"/>
    <property type="match status" value="1"/>
</dbReference>